<keyword evidence="5" id="KW-0479">Metal-binding</keyword>
<evidence type="ECO:0000313" key="11">
    <source>
        <dbReference type="EMBL" id="KAG6431065.1"/>
    </source>
</evidence>
<organism evidence="11">
    <name type="scientific">Salvia splendens</name>
    <name type="common">Scarlet sage</name>
    <dbReference type="NCBI Taxonomy" id="180675"/>
    <lineage>
        <taxon>Eukaryota</taxon>
        <taxon>Viridiplantae</taxon>
        <taxon>Streptophyta</taxon>
        <taxon>Embryophyta</taxon>
        <taxon>Tracheophyta</taxon>
        <taxon>Spermatophyta</taxon>
        <taxon>Magnoliopsida</taxon>
        <taxon>eudicotyledons</taxon>
        <taxon>Gunneridae</taxon>
        <taxon>Pentapetalae</taxon>
        <taxon>asterids</taxon>
        <taxon>lamiids</taxon>
        <taxon>Lamiales</taxon>
        <taxon>Lamiaceae</taxon>
        <taxon>Nepetoideae</taxon>
        <taxon>Mentheae</taxon>
        <taxon>Salviinae</taxon>
        <taxon>Salvia</taxon>
        <taxon>Salvia subgen. Calosphace</taxon>
        <taxon>core Calosphace</taxon>
    </lineage>
</organism>
<keyword evidence="9" id="KW-0486">Methionine biosynthesis</keyword>
<dbReference type="AlphaFoldDB" id="A0A8X8YFS0"/>
<evidence type="ECO:0000256" key="7">
    <source>
        <dbReference type="ARBA" id="ARBA00023002"/>
    </source>
</evidence>
<dbReference type="SUPFAM" id="SSF51182">
    <property type="entry name" value="RmlC-like cupins"/>
    <property type="match status" value="1"/>
</dbReference>
<dbReference type="GO" id="GO:0046872">
    <property type="term" value="F:metal ion binding"/>
    <property type="evidence" value="ECO:0007669"/>
    <property type="project" value="UniProtKB-KW"/>
</dbReference>
<keyword evidence="12" id="KW-1185">Reference proteome</keyword>
<evidence type="ECO:0000313" key="12">
    <source>
        <dbReference type="Proteomes" id="UP000298416"/>
    </source>
</evidence>
<keyword evidence="4" id="KW-0028">Amino-acid biosynthesis</keyword>
<evidence type="ECO:0000256" key="1">
    <source>
        <dbReference type="ARBA" id="ARBA00000428"/>
    </source>
</evidence>
<evidence type="ECO:0000256" key="9">
    <source>
        <dbReference type="ARBA" id="ARBA00023167"/>
    </source>
</evidence>
<gene>
    <name evidence="11" type="ORF">SASPL_109140</name>
</gene>
<evidence type="ECO:0000256" key="4">
    <source>
        <dbReference type="ARBA" id="ARBA00022605"/>
    </source>
</evidence>
<evidence type="ECO:0000256" key="5">
    <source>
        <dbReference type="ARBA" id="ARBA00022723"/>
    </source>
</evidence>
<evidence type="ECO:0000256" key="3">
    <source>
        <dbReference type="ARBA" id="ARBA00022596"/>
    </source>
</evidence>
<dbReference type="PANTHER" id="PTHR23418">
    <property type="entry name" value="ACIREDUCTONE DIOXYGENASE"/>
    <property type="match status" value="1"/>
</dbReference>
<comment type="catalytic activity">
    <reaction evidence="1">
        <text>1,2-dihydroxy-5-(methylsulfanyl)pent-1-en-3-one + O2 = 4-methylsulfanyl-2-oxobutanoate + formate + 2 H(+)</text>
        <dbReference type="Rhea" id="RHEA:24504"/>
        <dbReference type="ChEBI" id="CHEBI:15378"/>
        <dbReference type="ChEBI" id="CHEBI:15379"/>
        <dbReference type="ChEBI" id="CHEBI:15740"/>
        <dbReference type="ChEBI" id="CHEBI:16723"/>
        <dbReference type="ChEBI" id="CHEBI:49252"/>
        <dbReference type="EC" id="1.13.11.54"/>
    </reaction>
</comment>
<dbReference type="EMBL" id="PNBA02000003">
    <property type="protein sequence ID" value="KAG6431065.1"/>
    <property type="molecule type" value="Genomic_DNA"/>
</dbReference>
<dbReference type="InterPro" id="IPR004313">
    <property type="entry name" value="ARD"/>
</dbReference>
<accession>A0A8X8YFS0</accession>
<name>A0A8X8YFS0_SALSN</name>
<dbReference type="Proteomes" id="UP000298416">
    <property type="component" value="Unassembled WGS sequence"/>
</dbReference>
<sequence length="125" mass="14924">MLQSLTFWLLPDPREELIQAWYMDDSDEDQRLPHHRNPQQFVPFEKLDELGVLSWRLDADNYETDPELKKIREDRGYAAKLTEEHLHTDEEIRYCVAGSGYFDVRDRDEAWIRIWIVLPAGPLHT</sequence>
<proteinExistence type="predicted"/>
<evidence type="ECO:0000256" key="8">
    <source>
        <dbReference type="ARBA" id="ARBA00023004"/>
    </source>
</evidence>
<dbReference type="EC" id="1.13.11.54" evidence="10"/>
<dbReference type="InterPro" id="IPR011051">
    <property type="entry name" value="RmlC_Cupin_sf"/>
</dbReference>
<dbReference type="InterPro" id="IPR014710">
    <property type="entry name" value="RmlC-like_jellyroll"/>
</dbReference>
<keyword evidence="7" id="KW-0560">Oxidoreductase</keyword>
<evidence type="ECO:0000256" key="2">
    <source>
        <dbReference type="ARBA" id="ARBA00001954"/>
    </source>
</evidence>
<reference evidence="11" key="2">
    <citation type="submission" date="2020-08" db="EMBL/GenBank/DDBJ databases">
        <title>Plant Genome Project.</title>
        <authorList>
            <person name="Zhang R.-G."/>
        </authorList>
    </citation>
    <scope>NUCLEOTIDE SEQUENCE</scope>
    <source>
        <strain evidence="11">Huo1</strain>
        <tissue evidence="11">Leaf</tissue>
    </source>
</reference>
<dbReference type="Gene3D" id="2.60.120.10">
    <property type="entry name" value="Jelly Rolls"/>
    <property type="match status" value="2"/>
</dbReference>
<dbReference type="GO" id="GO:0009086">
    <property type="term" value="P:methionine biosynthetic process"/>
    <property type="evidence" value="ECO:0007669"/>
    <property type="project" value="UniProtKB-KW"/>
</dbReference>
<comment type="caution">
    <text evidence="11">The sequence shown here is derived from an EMBL/GenBank/DDBJ whole genome shotgun (WGS) entry which is preliminary data.</text>
</comment>
<dbReference type="Pfam" id="PF03079">
    <property type="entry name" value="ARD"/>
    <property type="match status" value="1"/>
</dbReference>
<evidence type="ECO:0000256" key="6">
    <source>
        <dbReference type="ARBA" id="ARBA00022964"/>
    </source>
</evidence>
<evidence type="ECO:0000256" key="10">
    <source>
        <dbReference type="ARBA" id="ARBA00039005"/>
    </source>
</evidence>
<keyword evidence="6" id="KW-0223">Dioxygenase</keyword>
<dbReference type="PANTHER" id="PTHR23418:SF0">
    <property type="entry name" value="ACIREDUCTONE DIOXYGENASE"/>
    <property type="match status" value="1"/>
</dbReference>
<keyword evidence="3" id="KW-0533">Nickel</keyword>
<keyword evidence="8" id="KW-0408">Iron</keyword>
<protein>
    <recommendedName>
        <fullName evidence="10">acireductone dioxygenase (Fe(2+)-requiring)</fullName>
        <ecNumber evidence="10">1.13.11.54</ecNumber>
    </recommendedName>
</protein>
<dbReference type="GO" id="GO:0010309">
    <property type="term" value="F:acireductone dioxygenase [iron(II)-requiring] activity"/>
    <property type="evidence" value="ECO:0007669"/>
    <property type="project" value="UniProtKB-EC"/>
</dbReference>
<comment type="cofactor">
    <cofactor evidence="2">
        <name>Fe(2+)</name>
        <dbReference type="ChEBI" id="CHEBI:29033"/>
    </cofactor>
</comment>
<reference evidence="11" key="1">
    <citation type="submission" date="2018-01" db="EMBL/GenBank/DDBJ databases">
        <authorList>
            <person name="Mao J.F."/>
        </authorList>
    </citation>
    <scope>NUCLEOTIDE SEQUENCE</scope>
    <source>
        <strain evidence="11">Huo1</strain>
        <tissue evidence="11">Leaf</tissue>
    </source>
</reference>